<accession>A0AAE0YVB8</accession>
<feature type="transmembrane region" description="Helical" evidence="1">
    <location>
        <begin position="39"/>
        <end position="59"/>
    </location>
</feature>
<evidence type="ECO:0000313" key="3">
    <source>
        <dbReference type="Proteomes" id="UP001283361"/>
    </source>
</evidence>
<dbReference type="AlphaFoldDB" id="A0AAE0YVB8"/>
<name>A0AAE0YVB8_9GAST</name>
<reference evidence="2" key="1">
    <citation type="journal article" date="2023" name="G3 (Bethesda)">
        <title>A reference genome for the long-term kleptoplast-retaining sea slug Elysia crispata morphotype clarki.</title>
        <authorList>
            <person name="Eastman K.E."/>
            <person name="Pendleton A.L."/>
            <person name="Shaikh M.A."/>
            <person name="Suttiyut T."/>
            <person name="Ogas R."/>
            <person name="Tomko P."/>
            <person name="Gavelis G."/>
            <person name="Widhalm J.R."/>
            <person name="Wisecaver J.H."/>
        </authorList>
    </citation>
    <scope>NUCLEOTIDE SEQUENCE</scope>
    <source>
        <strain evidence="2">ECLA1</strain>
    </source>
</reference>
<sequence>MKRTTLSQQKARRITISSVREQFKSTTAGRGGLPGGSALFAYLLIFLFSALACLSHLCLRLYG</sequence>
<comment type="caution">
    <text evidence="2">The sequence shown here is derived from an EMBL/GenBank/DDBJ whole genome shotgun (WGS) entry which is preliminary data.</text>
</comment>
<keyword evidence="1" id="KW-0472">Membrane</keyword>
<keyword evidence="3" id="KW-1185">Reference proteome</keyword>
<protein>
    <submittedName>
        <fullName evidence="2">Uncharacterized protein</fullName>
    </submittedName>
</protein>
<keyword evidence="1" id="KW-1133">Transmembrane helix</keyword>
<dbReference type="EMBL" id="JAWDGP010005328">
    <property type="protein sequence ID" value="KAK3757773.1"/>
    <property type="molecule type" value="Genomic_DNA"/>
</dbReference>
<keyword evidence="1" id="KW-0812">Transmembrane</keyword>
<gene>
    <name evidence="2" type="ORF">RRG08_027134</name>
</gene>
<evidence type="ECO:0000313" key="2">
    <source>
        <dbReference type="EMBL" id="KAK3757773.1"/>
    </source>
</evidence>
<dbReference type="Proteomes" id="UP001283361">
    <property type="component" value="Unassembled WGS sequence"/>
</dbReference>
<evidence type="ECO:0000256" key="1">
    <source>
        <dbReference type="SAM" id="Phobius"/>
    </source>
</evidence>
<organism evidence="2 3">
    <name type="scientific">Elysia crispata</name>
    <name type="common">lettuce slug</name>
    <dbReference type="NCBI Taxonomy" id="231223"/>
    <lineage>
        <taxon>Eukaryota</taxon>
        <taxon>Metazoa</taxon>
        <taxon>Spiralia</taxon>
        <taxon>Lophotrochozoa</taxon>
        <taxon>Mollusca</taxon>
        <taxon>Gastropoda</taxon>
        <taxon>Heterobranchia</taxon>
        <taxon>Euthyneura</taxon>
        <taxon>Panpulmonata</taxon>
        <taxon>Sacoglossa</taxon>
        <taxon>Placobranchoidea</taxon>
        <taxon>Plakobranchidae</taxon>
        <taxon>Elysia</taxon>
    </lineage>
</organism>
<proteinExistence type="predicted"/>